<sequence>MATIYPTFGDIRIGEPDANVEYYSAIKARKTPIFLDTFFAIPNFPWDQFLSGEKFLIYGQKGTGKTAAIRYLESRLKSEFLTHFLVFRRSFLEESDLHAFSKIPLMLDEGNIERFKHFHHAIKRILIFIFLKQTFAESAAYEDDKPGTDASWIEKIKNSAVGELISLGFDSISSIFNSAGVNVENITAGTTLLDAGKALKRNNDDLLNFLVRRAKRLKTRACVFVDEIHFAYRSEEALQQDAMLVRDCILAMHSLNDRFSEEGIDLRIYSAVRSEYLEHPIISSADVNHSVESVGV</sequence>
<name>A0A090GI03_MESPL</name>
<evidence type="ECO:0000313" key="1">
    <source>
        <dbReference type="EMBL" id="CDX63291.1"/>
    </source>
</evidence>
<dbReference type="EMBL" id="CCNE01000067">
    <property type="protein sequence ID" value="CDX63291.1"/>
    <property type="molecule type" value="Genomic_DNA"/>
</dbReference>
<dbReference type="InterPro" id="IPR027417">
    <property type="entry name" value="P-loop_NTPase"/>
</dbReference>
<dbReference type="Gene3D" id="3.40.50.300">
    <property type="entry name" value="P-loop containing nucleotide triphosphate hydrolases"/>
    <property type="match status" value="1"/>
</dbReference>
<protein>
    <submittedName>
        <fullName evidence="1">Uncharacterized protein</fullName>
    </submittedName>
</protein>
<organism evidence="1 2">
    <name type="scientific">Mesorhizobium plurifarium</name>
    <dbReference type="NCBI Taxonomy" id="69974"/>
    <lineage>
        <taxon>Bacteria</taxon>
        <taxon>Pseudomonadati</taxon>
        <taxon>Pseudomonadota</taxon>
        <taxon>Alphaproteobacteria</taxon>
        <taxon>Hyphomicrobiales</taxon>
        <taxon>Phyllobacteriaceae</taxon>
        <taxon>Mesorhizobium</taxon>
    </lineage>
</organism>
<proteinExistence type="predicted"/>
<accession>A0A090GI03</accession>
<dbReference type="SUPFAM" id="SSF52540">
    <property type="entry name" value="P-loop containing nucleoside triphosphate hydrolases"/>
    <property type="match status" value="1"/>
</dbReference>
<evidence type="ECO:0000313" key="2">
    <source>
        <dbReference type="Proteomes" id="UP000046122"/>
    </source>
</evidence>
<gene>
    <name evidence="1" type="ORF">MPL3365_90002</name>
</gene>
<dbReference type="Proteomes" id="UP000046122">
    <property type="component" value="Unassembled WGS sequence"/>
</dbReference>
<dbReference type="AlphaFoldDB" id="A0A090GI03"/>
<reference evidence="1 2" key="1">
    <citation type="submission" date="2014-08" db="EMBL/GenBank/DDBJ databases">
        <authorList>
            <person name="Moulin Lionel"/>
        </authorList>
    </citation>
    <scope>NUCLEOTIDE SEQUENCE [LARGE SCALE GENOMIC DNA]</scope>
</reference>